<dbReference type="Pfam" id="PF00665">
    <property type="entry name" value="rve"/>
    <property type="match status" value="1"/>
</dbReference>
<dbReference type="PANTHER" id="PTHR35004">
    <property type="entry name" value="TRANSPOSASE RV3428C-RELATED"/>
    <property type="match status" value="1"/>
</dbReference>
<proteinExistence type="inferred from homology"/>
<keyword evidence="6" id="KW-1185">Reference proteome</keyword>
<accession>A0ABY6IS96</accession>
<dbReference type="Proteomes" id="UP001163882">
    <property type="component" value="Chromosome"/>
</dbReference>
<name>A0ABY6IS96_9HYPH</name>
<comment type="similarity">
    <text evidence="1">Belongs to the transposase IS21/IS408/IS1162 family.</text>
</comment>
<dbReference type="InterPro" id="IPR001584">
    <property type="entry name" value="Integrase_cat-core"/>
</dbReference>
<dbReference type="EMBL" id="CP107716">
    <property type="protein sequence ID" value="UYQ73448.1"/>
    <property type="molecule type" value="Genomic_DNA"/>
</dbReference>
<dbReference type="InterPro" id="IPR036388">
    <property type="entry name" value="WH-like_DNA-bd_sf"/>
</dbReference>
<evidence type="ECO:0000259" key="3">
    <source>
        <dbReference type="PROSITE" id="PS50532"/>
    </source>
</evidence>
<dbReference type="InterPro" id="IPR013324">
    <property type="entry name" value="RNA_pol_sigma_r3/r4-like"/>
</dbReference>
<reference evidence="5" key="1">
    <citation type="submission" date="2022-10" db="EMBL/GenBank/DDBJ databases">
        <title>YIM 151497 complete genome.</title>
        <authorList>
            <person name="Chen X."/>
        </authorList>
    </citation>
    <scope>NUCLEOTIDE SEQUENCE</scope>
    <source>
        <strain evidence="5">YIM 151497</strain>
    </source>
</reference>
<evidence type="ECO:0000256" key="1">
    <source>
        <dbReference type="ARBA" id="ARBA00009277"/>
    </source>
</evidence>
<evidence type="ECO:0000256" key="2">
    <source>
        <dbReference type="SAM" id="MobiDB-lite"/>
    </source>
</evidence>
<dbReference type="InterPro" id="IPR054353">
    <property type="entry name" value="IstA-like_C"/>
</dbReference>
<organism evidence="5 6">
    <name type="scientific">Pelagibacterium flavum</name>
    <dbReference type="NCBI Taxonomy" id="2984530"/>
    <lineage>
        <taxon>Bacteria</taxon>
        <taxon>Pseudomonadati</taxon>
        <taxon>Pseudomonadota</taxon>
        <taxon>Alphaproteobacteria</taxon>
        <taxon>Hyphomicrobiales</taxon>
        <taxon>Devosiaceae</taxon>
        <taxon>Pelagibacterium</taxon>
    </lineage>
</organism>
<evidence type="ECO:0000313" key="5">
    <source>
        <dbReference type="EMBL" id="UYQ73448.1"/>
    </source>
</evidence>
<dbReference type="PROSITE" id="PS50994">
    <property type="entry name" value="INTEGRASE"/>
    <property type="match status" value="1"/>
</dbReference>
<dbReference type="RefSeq" id="WP_264227033.1">
    <property type="nucleotide sequence ID" value="NZ_CP107716.1"/>
</dbReference>
<dbReference type="PANTHER" id="PTHR35004:SF8">
    <property type="entry name" value="TRANSPOSASE RV3428C-RELATED"/>
    <property type="match status" value="1"/>
</dbReference>
<evidence type="ECO:0000259" key="4">
    <source>
        <dbReference type="PROSITE" id="PS50994"/>
    </source>
</evidence>
<dbReference type="InterPro" id="IPR017895">
    <property type="entry name" value="HTH_IS408/IS1162_type"/>
</dbReference>
<dbReference type="NCBIfam" id="NF033546">
    <property type="entry name" value="transpos_IS21"/>
    <property type="match status" value="1"/>
</dbReference>
<dbReference type="SUPFAM" id="SSF88659">
    <property type="entry name" value="Sigma3 and sigma4 domains of RNA polymerase sigma factors"/>
    <property type="match status" value="1"/>
</dbReference>
<gene>
    <name evidence="5" type="primary">istA</name>
    <name evidence="5" type="ORF">OF122_06730</name>
</gene>
<feature type="domain" description="HTH IS408-type" evidence="3">
    <location>
        <begin position="15"/>
        <end position="97"/>
    </location>
</feature>
<dbReference type="SUPFAM" id="SSF53098">
    <property type="entry name" value="Ribonuclease H-like"/>
    <property type="match status" value="1"/>
</dbReference>
<feature type="domain" description="Integrase catalytic" evidence="4">
    <location>
        <begin position="133"/>
        <end position="320"/>
    </location>
</feature>
<dbReference type="InterPro" id="IPR013249">
    <property type="entry name" value="RNA_pol_sigma70_r4_t2"/>
</dbReference>
<feature type="region of interest" description="Disordered" evidence="2">
    <location>
        <begin position="389"/>
        <end position="415"/>
    </location>
</feature>
<dbReference type="Gene3D" id="3.30.420.10">
    <property type="entry name" value="Ribonuclease H-like superfamily/Ribonuclease H"/>
    <property type="match status" value="1"/>
</dbReference>
<dbReference type="Gene3D" id="1.10.10.10">
    <property type="entry name" value="Winged helix-like DNA-binding domain superfamily/Winged helix DNA-binding domain"/>
    <property type="match status" value="1"/>
</dbReference>
<dbReference type="Pfam" id="PF22483">
    <property type="entry name" value="Mu-transpos_C_2"/>
    <property type="match status" value="1"/>
</dbReference>
<dbReference type="InterPro" id="IPR012337">
    <property type="entry name" value="RNaseH-like_sf"/>
</dbReference>
<feature type="region of interest" description="Disordered" evidence="2">
    <location>
        <begin position="493"/>
        <end position="517"/>
    </location>
</feature>
<dbReference type="InterPro" id="IPR036397">
    <property type="entry name" value="RNaseH_sf"/>
</dbReference>
<dbReference type="PROSITE" id="PS50532">
    <property type="entry name" value="HTH_IS408"/>
    <property type="match status" value="1"/>
</dbReference>
<protein>
    <submittedName>
        <fullName evidence="5">IS21 family transposase</fullName>
    </submittedName>
</protein>
<sequence>MPRHKQPRRMTVQDIRTILRLKHEQGLSIREIALRLKLSKTTVATYLFRAREAGLDCWPLPRGRDDDTTLKTVLFQKVGRPPRDLTEPDWRKISSELKRKGVTLVLLWEEYRAAHPDGYGYTWFCTQFRAFENRTSPRFRNRHEAGAVMQTDYAGHTIPVIDPATGVAHQAQIFVAVLGASNYTFAWASLTQRLPDWIEAQVRALEFFEGVPKALVCDNLKAAVARPLWFEPSLNKTFSALATHYDTTILPTRPRKPRDKGKVERAVLIVERWILARLRNQQFFSIQTLNAAIAELVTALNAKIMRRVGQSRRDLYEQIERPALRALPDHPFEYAEWKRAKVHPDYHIEVLHGFYFVPHRLIGRQVDVRLTHRMIEIFYNHERVAVHNRRGQRGGHSTVREHMPKSHQRHGGMTPETLVSRGARIGYHVAALIERLIRERPHPEQGYRSALGVLGLERRFGGDRLEAACERALTHNTVRYASVQSILITGLDKASEPPAPMTPAPRHDNIRGPGYYQ</sequence>
<evidence type="ECO:0000313" key="6">
    <source>
        <dbReference type="Proteomes" id="UP001163882"/>
    </source>
</evidence>
<dbReference type="Pfam" id="PF08281">
    <property type="entry name" value="Sigma70_r4_2"/>
    <property type="match status" value="1"/>
</dbReference>